<evidence type="ECO:0000313" key="5">
    <source>
        <dbReference type="Proteomes" id="UP000429607"/>
    </source>
</evidence>
<dbReference type="Proteomes" id="UP000435112">
    <property type="component" value="Unassembled WGS sequence"/>
</dbReference>
<dbReference type="InterPro" id="IPR047655">
    <property type="entry name" value="Transpos_IS630-like"/>
</dbReference>
<organism evidence="3 5">
    <name type="scientific">Phytophthora rubi</name>
    <dbReference type="NCBI Taxonomy" id="129364"/>
    <lineage>
        <taxon>Eukaryota</taxon>
        <taxon>Sar</taxon>
        <taxon>Stramenopiles</taxon>
        <taxon>Oomycota</taxon>
        <taxon>Peronosporomycetes</taxon>
        <taxon>Peronosporales</taxon>
        <taxon>Peronosporaceae</taxon>
        <taxon>Phytophthora</taxon>
    </lineage>
</organism>
<sequence length="282" mass="32661">MRACGTHFGYLGSLCPMLVRAVQVYGSWDCRRTREEAQVRPELLQFISGYVKEHPTFYVEELQAELRNRFAQLRTGLSASTLLRVLRFELKLSRKVLECRAREAAPLEIEAFRSKLRCWYRYPEQLLFLDEASKNGLDAMCRYAWSSRGTCTVVRVPFSRGNRVYILAACDVRGFVGWITTRATFPTFTFHRAFIRHVVPHLNPPHLPRSIVILDNARIHMYKELEEAMHACGAVLLFLPPYCPQCNPIEVLFGQLKRWLARHANLTFPLYPEKVLEVAVRA</sequence>
<dbReference type="EMBL" id="QXFU01000046">
    <property type="protein sequence ID" value="KAE9046608.1"/>
    <property type="molecule type" value="Genomic_DNA"/>
</dbReference>
<dbReference type="PANTHER" id="PTHR46564">
    <property type="entry name" value="TRANSPOSASE"/>
    <property type="match status" value="1"/>
</dbReference>
<evidence type="ECO:0000313" key="4">
    <source>
        <dbReference type="EMBL" id="KAE9046608.1"/>
    </source>
</evidence>
<feature type="chain" id="PRO_5033522437" description="Tc1-like transposase DDE domain-containing protein" evidence="1">
    <location>
        <begin position="22"/>
        <end position="282"/>
    </location>
</feature>
<evidence type="ECO:0000256" key="1">
    <source>
        <dbReference type="SAM" id="SignalP"/>
    </source>
</evidence>
<dbReference type="InterPro" id="IPR012337">
    <property type="entry name" value="RNaseH-like_sf"/>
</dbReference>
<dbReference type="InterPro" id="IPR036397">
    <property type="entry name" value="RNaseH_sf"/>
</dbReference>
<protein>
    <recommendedName>
        <fullName evidence="2">Tc1-like transposase DDE domain-containing protein</fullName>
    </recommendedName>
</protein>
<name>A0A6A3NDY3_9STRA</name>
<dbReference type="SUPFAM" id="SSF53098">
    <property type="entry name" value="Ribonuclease H-like"/>
    <property type="match status" value="1"/>
</dbReference>
<dbReference type="GO" id="GO:0003676">
    <property type="term" value="F:nucleic acid binding"/>
    <property type="evidence" value="ECO:0007669"/>
    <property type="project" value="InterPro"/>
</dbReference>
<dbReference type="AlphaFoldDB" id="A0A6A3NDY3"/>
<evidence type="ECO:0000313" key="3">
    <source>
        <dbReference type="EMBL" id="KAE9043605.1"/>
    </source>
</evidence>
<dbReference type="Proteomes" id="UP000429607">
    <property type="component" value="Unassembled WGS sequence"/>
</dbReference>
<gene>
    <name evidence="3" type="ORF">PR001_g5730</name>
    <name evidence="4" type="ORF">PR002_g1554</name>
</gene>
<evidence type="ECO:0000313" key="6">
    <source>
        <dbReference type="Proteomes" id="UP000435112"/>
    </source>
</evidence>
<keyword evidence="1" id="KW-0732">Signal</keyword>
<evidence type="ECO:0000259" key="2">
    <source>
        <dbReference type="Pfam" id="PF13358"/>
    </source>
</evidence>
<dbReference type="InterPro" id="IPR038717">
    <property type="entry name" value="Tc1-like_DDE_dom"/>
</dbReference>
<feature type="domain" description="Tc1-like transposase DDE" evidence="2">
    <location>
        <begin position="125"/>
        <end position="264"/>
    </location>
</feature>
<dbReference type="NCBIfam" id="NF033545">
    <property type="entry name" value="transpos_IS630"/>
    <property type="match status" value="1"/>
</dbReference>
<dbReference type="PANTHER" id="PTHR46564:SF1">
    <property type="entry name" value="TRANSPOSASE"/>
    <property type="match status" value="1"/>
</dbReference>
<proteinExistence type="predicted"/>
<dbReference type="EMBL" id="QXFV01000258">
    <property type="protein sequence ID" value="KAE9043605.1"/>
    <property type="molecule type" value="Genomic_DNA"/>
</dbReference>
<dbReference type="OrthoDB" id="163721at2759"/>
<accession>A0A6A3NDY3</accession>
<dbReference type="Gene3D" id="3.30.420.10">
    <property type="entry name" value="Ribonuclease H-like superfamily/Ribonuclease H"/>
    <property type="match status" value="1"/>
</dbReference>
<comment type="caution">
    <text evidence="3">The sequence shown here is derived from an EMBL/GenBank/DDBJ whole genome shotgun (WGS) entry which is preliminary data.</text>
</comment>
<reference evidence="5 6" key="1">
    <citation type="submission" date="2018-09" db="EMBL/GenBank/DDBJ databases">
        <title>Genomic investigation of the strawberry pathogen Phytophthora fragariae indicates pathogenicity is determined by transcriptional variation in three key races.</title>
        <authorList>
            <person name="Adams T.M."/>
            <person name="Armitage A.D."/>
            <person name="Sobczyk M.K."/>
            <person name="Bates H.J."/>
            <person name="Dunwell J.M."/>
            <person name="Nellist C.F."/>
            <person name="Harrison R.J."/>
        </authorList>
    </citation>
    <scope>NUCLEOTIDE SEQUENCE [LARGE SCALE GENOMIC DNA]</scope>
    <source>
        <strain evidence="3 5">SCRP249</strain>
        <strain evidence="4 6">SCRP324</strain>
    </source>
</reference>
<dbReference type="Pfam" id="PF13358">
    <property type="entry name" value="DDE_3"/>
    <property type="match status" value="1"/>
</dbReference>
<feature type="signal peptide" evidence="1">
    <location>
        <begin position="1"/>
        <end position="21"/>
    </location>
</feature>